<feature type="transmembrane region" description="Helical" evidence="6">
    <location>
        <begin position="309"/>
        <end position="333"/>
    </location>
</feature>
<protein>
    <submittedName>
        <fullName evidence="8">RND superfamily putative drug exporter</fullName>
    </submittedName>
</protein>
<feature type="transmembrane region" description="Helical" evidence="6">
    <location>
        <begin position="640"/>
        <end position="662"/>
    </location>
</feature>
<dbReference type="RefSeq" id="WP_179427449.1">
    <property type="nucleotide sequence ID" value="NZ_JACBZP010000001.1"/>
</dbReference>
<dbReference type="PROSITE" id="PS50156">
    <property type="entry name" value="SSD"/>
    <property type="match status" value="1"/>
</dbReference>
<dbReference type="InterPro" id="IPR004869">
    <property type="entry name" value="MMPL_dom"/>
</dbReference>
<dbReference type="InterPro" id="IPR001036">
    <property type="entry name" value="Acrflvin-R"/>
</dbReference>
<dbReference type="EMBL" id="JACBZP010000001">
    <property type="protein sequence ID" value="NYI67467.1"/>
    <property type="molecule type" value="Genomic_DNA"/>
</dbReference>
<evidence type="ECO:0000256" key="3">
    <source>
        <dbReference type="ARBA" id="ARBA00022692"/>
    </source>
</evidence>
<keyword evidence="9" id="KW-1185">Reference proteome</keyword>
<dbReference type="PANTHER" id="PTHR33406:SF13">
    <property type="entry name" value="MEMBRANE PROTEIN YDFJ"/>
    <property type="match status" value="1"/>
</dbReference>
<dbReference type="InterPro" id="IPR050545">
    <property type="entry name" value="Mycobact_MmpL"/>
</dbReference>
<name>A0A7Z0D243_9MICO</name>
<gene>
    <name evidence="8" type="ORF">BJY26_001773</name>
</gene>
<sequence>MSSFLYALGRSSFRHRKMVLFIWLGALVVIGSFAGAFSKAFDDQFTLPGTQSQEAMDSLSHTFPQASGSNAQIVFQAPDGDSVRSSNIKSALQADVKSIKQFNQVSNVSSPYDKHIHGAIAAGGKAAIITVQLDGERAEITQGTKNKLQDVATELEKKFPQSKAEAGGDAFGMTGVQVSVTEAIGVVIALVVLFLTLGSFRAAGMPLLTALLGVGISMMLVVGATAFATVSSTTPMLALMLGLAVGIDYALFILSRHRDQLGEGMETEESAARSVATAGSAVVFAGLTVIIALAGLSVAGIPFLTTMGIAAAAAVAIAVMIALTLLPALLGFAGDKLRPKVKRVSKKKRGHTSKQPREKRAFFRGWITAVTKWPPLTIAIVVVGLAVVSLPATSLKLALPDNGTSAKGTPARITYDMISKNFGPGYNGPLIVTANIVGSDDPLGVMDGIESDIKKMPDVAAVPLATPNEDADTGIVQVTPKSAPDSQATKDLVNRIRDKSGHWEDKYGVTTAVTGFTAVGIDVSDKLGSALLPFGILVVGLSIVLLTMVFRSIAVPIKATVGYLLSVGASFGVVSLVFGHGWFADALNVGHTGPVISFLPIILMGILFGLAMDYEVFLVSRIREDFVHGGDAKHAIRTGFLGASTVVTAAAVIMFSVFAAFVPEGEPAIKAIGLGLAVGVFVDAFLVRMTLVPAVLALLGRHAWWLPAWLDRVLPSFDVEGEALHHQIQLQNWPSADDDSAIYADGLSLQNVHGKTVFEGVSMRLERGGVLLIDGSRDSGRSQLMLTLAGRMKLQGGRAKVLGNVLPEQSTGVRRHTGYITGSDADDLTRIARRVLGRGPDIVFIDDADMLLAHADRAKIAEMSERAGSGQGPAIVLGATNPEILTDLLPPGTTRISMYNPALNVEGAR</sequence>
<evidence type="ECO:0000256" key="5">
    <source>
        <dbReference type="ARBA" id="ARBA00023136"/>
    </source>
</evidence>
<evidence type="ECO:0000256" key="6">
    <source>
        <dbReference type="SAM" id="Phobius"/>
    </source>
</evidence>
<keyword evidence="3 6" id="KW-0812">Transmembrane</keyword>
<dbReference type="GO" id="GO:0022857">
    <property type="term" value="F:transmembrane transporter activity"/>
    <property type="evidence" value="ECO:0007669"/>
    <property type="project" value="InterPro"/>
</dbReference>
<evidence type="ECO:0000259" key="7">
    <source>
        <dbReference type="PROSITE" id="PS50156"/>
    </source>
</evidence>
<dbReference type="GO" id="GO:0005886">
    <property type="term" value="C:plasma membrane"/>
    <property type="evidence" value="ECO:0007669"/>
    <property type="project" value="UniProtKB-SubCell"/>
</dbReference>
<feature type="transmembrane region" description="Helical" evidence="6">
    <location>
        <begin position="674"/>
        <end position="699"/>
    </location>
</feature>
<reference evidence="8 9" key="1">
    <citation type="submission" date="2020-07" db="EMBL/GenBank/DDBJ databases">
        <title>Sequencing the genomes of 1000 actinobacteria strains.</title>
        <authorList>
            <person name="Klenk H.-P."/>
        </authorList>
    </citation>
    <scope>NUCLEOTIDE SEQUENCE [LARGE SCALE GENOMIC DNA]</scope>
    <source>
        <strain evidence="8 9">DSM 26341</strain>
    </source>
</reference>
<feature type="transmembrane region" description="Helical" evidence="6">
    <location>
        <begin position="562"/>
        <end position="583"/>
    </location>
</feature>
<keyword evidence="4 6" id="KW-1133">Transmembrane helix</keyword>
<dbReference type="AlphaFoldDB" id="A0A7Z0D243"/>
<dbReference type="Proteomes" id="UP000539111">
    <property type="component" value="Unassembled WGS sequence"/>
</dbReference>
<dbReference type="Gene3D" id="3.40.50.300">
    <property type="entry name" value="P-loop containing nucleotide triphosphate hydrolases"/>
    <property type="match status" value="1"/>
</dbReference>
<evidence type="ECO:0000256" key="2">
    <source>
        <dbReference type="ARBA" id="ARBA00022475"/>
    </source>
</evidence>
<feature type="transmembrane region" description="Helical" evidence="6">
    <location>
        <begin position="207"/>
        <end position="230"/>
    </location>
</feature>
<evidence type="ECO:0000256" key="4">
    <source>
        <dbReference type="ARBA" id="ARBA00022989"/>
    </source>
</evidence>
<accession>A0A7Z0D243</accession>
<dbReference type="InterPro" id="IPR003593">
    <property type="entry name" value="AAA+_ATPase"/>
</dbReference>
<comment type="subcellular location">
    <subcellularLocation>
        <location evidence="1">Cell membrane</location>
        <topology evidence="1">Multi-pass membrane protein</topology>
    </subcellularLocation>
</comment>
<feature type="transmembrane region" description="Helical" evidence="6">
    <location>
        <begin position="236"/>
        <end position="254"/>
    </location>
</feature>
<proteinExistence type="predicted"/>
<dbReference type="SUPFAM" id="SSF52540">
    <property type="entry name" value="P-loop containing nucleoside triphosphate hydrolases"/>
    <property type="match status" value="1"/>
</dbReference>
<dbReference type="InterPro" id="IPR027417">
    <property type="entry name" value="P-loop_NTPase"/>
</dbReference>
<organism evidence="8 9">
    <name type="scientific">Spelaeicoccus albus</name>
    <dbReference type="NCBI Taxonomy" id="1280376"/>
    <lineage>
        <taxon>Bacteria</taxon>
        <taxon>Bacillati</taxon>
        <taxon>Actinomycetota</taxon>
        <taxon>Actinomycetes</taxon>
        <taxon>Micrococcales</taxon>
        <taxon>Brevibacteriaceae</taxon>
        <taxon>Spelaeicoccus</taxon>
    </lineage>
</organism>
<feature type="transmembrane region" description="Helical" evidence="6">
    <location>
        <begin position="530"/>
        <end position="550"/>
    </location>
</feature>
<feature type="transmembrane region" description="Helical" evidence="6">
    <location>
        <begin position="183"/>
        <end position="200"/>
    </location>
</feature>
<dbReference type="InterPro" id="IPR000731">
    <property type="entry name" value="SSD"/>
</dbReference>
<dbReference type="PANTHER" id="PTHR33406">
    <property type="entry name" value="MEMBRANE PROTEIN MJ1562-RELATED"/>
    <property type="match status" value="1"/>
</dbReference>
<feature type="domain" description="SSD" evidence="7">
    <location>
        <begin position="207"/>
        <end position="332"/>
    </location>
</feature>
<evidence type="ECO:0000313" key="8">
    <source>
        <dbReference type="EMBL" id="NYI67467.1"/>
    </source>
</evidence>
<keyword evidence="5 6" id="KW-0472">Membrane</keyword>
<dbReference type="Pfam" id="PF03176">
    <property type="entry name" value="MMPL"/>
    <property type="match status" value="2"/>
</dbReference>
<comment type="caution">
    <text evidence="8">The sequence shown here is derived from an EMBL/GenBank/DDBJ whole genome shotgun (WGS) entry which is preliminary data.</text>
</comment>
<evidence type="ECO:0000256" key="1">
    <source>
        <dbReference type="ARBA" id="ARBA00004651"/>
    </source>
</evidence>
<feature type="transmembrane region" description="Helical" evidence="6">
    <location>
        <begin position="595"/>
        <end position="619"/>
    </location>
</feature>
<dbReference type="Gene3D" id="1.20.1640.10">
    <property type="entry name" value="Multidrug efflux transporter AcrB transmembrane domain"/>
    <property type="match status" value="2"/>
</dbReference>
<dbReference type="CDD" id="cd00267">
    <property type="entry name" value="ABC_ATPase"/>
    <property type="match status" value="1"/>
</dbReference>
<dbReference type="PRINTS" id="PR00702">
    <property type="entry name" value="ACRIFLAVINRP"/>
</dbReference>
<dbReference type="SMART" id="SM00382">
    <property type="entry name" value="AAA"/>
    <property type="match status" value="1"/>
</dbReference>
<feature type="transmembrane region" description="Helical" evidence="6">
    <location>
        <begin position="373"/>
        <end position="392"/>
    </location>
</feature>
<evidence type="ECO:0000313" key="9">
    <source>
        <dbReference type="Proteomes" id="UP000539111"/>
    </source>
</evidence>
<keyword evidence="2" id="KW-1003">Cell membrane</keyword>
<dbReference type="SUPFAM" id="SSF82866">
    <property type="entry name" value="Multidrug efflux transporter AcrB transmembrane domain"/>
    <property type="match status" value="2"/>
</dbReference>
<feature type="transmembrane region" description="Helical" evidence="6">
    <location>
        <begin position="275"/>
        <end position="303"/>
    </location>
</feature>